<gene>
    <name evidence="2" type="ORF">NVS89_06090</name>
</gene>
<comment type="caution">
    <text evidence="2">The sequence shown here is derived from an EMBL/GenBank/DDBJ whole genome shotgun (WGS) entry which is preliminary data.</text>
</comment>
<protein>
    <recommendedName>
        <fullName evidence="1">Glutaredoxin domain-containing protein</fullName>
    </recommendedName>
</protein>
<dbReference type="RefSeq" id="WP_258731690.1">
    <property type="nucleotide sequence ID" value="NZ_JANTHZ010000002.1"/>
</dbReference>
<dbReference type="InterPro" id="IPR036249">
    <property type="entry name" value="Thioredoxin-like_sf"/>
</dbReference>
<dbReference type="Pfam" id="PF00462">
    <property type="entry name" value="Glutaredoxin"/>
    <property type="match status" value="1"/>
</dbReference>
<dbReference type="Gene3D" id="3.40.30.10">
    <property type="entry name" value="Glutaredoxin"/>
    <property type="match status" value="1"/>
</dbReference>
<accession>A0A9X2T1G3</accession>
<evidence type="ECO:0000313" key="2">
    <source>
        <dbReference type="EMBL" id="MCS0494662.1"/>
    </source>
</evidence>
<dbReference type="AlphaFoldDB" id="A0A9X2T1G3"/>
<dbReference type="SUPFAM" id="SSF52833">
    <property type="entry name" value="Thioredoxin-like"/>
    <property type="match status" value="1"/>
</dbReference>
<dbReference type="CDD" id="cd02976">
    <property type="entry name" value="NrdH"/>
    <property type="match status" value="1"/>
</dbReference>
<keyword evidence="3" id="KW-1185">Reference proteome</keyword>
<organism evidence="2 3">
    <name type="scientific">Ancylobacter mangrovi</name>
    <dbReference type="NCBI Taxonomy" id="2972472"/>
    <lineage>
        <taxon>Bacteria</taxon>
        <taxon>Pseudomonadati</taxon>
        <taxon>Pseudomonadota</taxon>
        <taxon>Alphaproteobacteria</taxon>
        <taxon>Hyphomicrobiales</taxon>
        <taxon>Xanthobacteraceae</taxon>
        <taxon>Ancylobacter</taxon>
    </lineage>
</organism>
<evidence type="ECO:0000259" key="1">
    <source>
        <dbReference type="Pfam" id="PF00462"/>
    </source>
</evidence>
<dbReference type="Gene3D" id="1.20.120.450">
    <property type="entry name" value="dinb family like domain"/>
    <property type="match status" value="1"/>
</dbReference>
<dbReference type="SUPFAM" id="SSF109854">
    <property type="entry name" value="DinB/YfiT-like putative metalloenzymes"/>
    <property type="match status" value="1"/>
</dbReference>
<feature type="domain" description="Glutaredoxin" evidence="1">
    <location>
        <begin position="10"/>
        <end position="66"/>
    </location>
</feature>
<evidence type="ECO:0000313" key="3">
    <source>
        <dbReference type="Proteomes" id="UP001151088"/>
    </source>
</evidence>
<reference evidence="2" key="1">
    <citation type="submission" date="2022-08" db="EMBL/GenBank/DDBJ databases">
        <authorList>
            <person name="Li F."/>
        </authorList>
    </citation>
    <scope>NUCLEOTIDE SEQUENCE</scope>
    <source>
        <strain evidence="2">MQZ15Z-1</strain>
    </source>
</reference>
<sequence>MQTQEHPFKVYWQPGCSSCVKVKEFLTSMEVPFVSVNVLAEPTGFDELLKFGVRTVPIVSKGDEFVFAQELADVAKFVGIPFSGRRLSIPQLVERWIYLLECARELITLIPDDKLEYRPVAERPRTMRDLSYHIFQSPHAFLEAMENGLEDLRTIFSVKRPDLKTKDDVLGYADSILARLKDWAARPLPTEQDMIQVYYGLQPVHGVLERSTWHSAQHIRQLAFVLDGFGEQGSSLLRPDAYDGLPMPIGVWE</sequence>
<name>A0A9X2T1G3_9HYPH</name>
<dbReference type="InterPro" id="IPR034660">
    <property type="entry name" value="DinB/YfiT-like"/>
</dbReference>
<dbReference type="EMBL" id="JANTHZ010000002">
    <property type="protein sequence ID" value="MCS0494662.1"/>
    <property type="molecule type" value="Genomic_DNA"/>
</dbReference>
<dbReference type="PROSITE" id="PS51354">
    <property type="entry name" value="GLUTAREDOXIN_2"/>
    <property type="match status" value="1"/>
</dbReference>
<dbReference type="Proteomes" id="UP001151088">
    <property type="component" value="Unassembled WGS sequence"/>
</dbReference>
<dbReference type="InterPro" id="IPR002109">
    <property type="entry name" value="Glutaredoxin"/>
</dbReference>
<proteinExistence type="predicted"/>